<keyword evidence="4" id="KW-0175">Coiled coil</keyword>
<evidence type="ECO:0000313" key="7">
    <source>
        <dbReference type="Proteomes" id="UP000708148"/>
    </source>
</evidence>
<dbReference type="OrthoDB" id="571554at2759"/>
<evidence type="ECO:0000256" key="2">
    <source>
        <dbReference type="ARBA" id="ARBA00022737"/>
    </source>
</evidence>
<evidence type="ECO:0008006" key="8">
    <source>
        <dbReference type="Google" id="ProtNLM"/>
    </source>
</evidence>
<evidence type="ECO:0000256" key="4">
    <source>
        <dbReference type="SAM" id="Coils"/>
    </source>
</evidence>
<comment type="caution">
    <text evidence="6">The sequence shown here is derived from an EMBL/GenBank/DDBJ whole genome shotgun (WGS) entry which is preliminary data.</text>
</comment>
<dbReference type="Pfam" id="PF01535">
    <property type="entry name" value="PPR"/>
    <property type="match status" value="1"/>
</dbReference>
<evidence type="ECO:0000256" key="3">
    <source>
        <dbReference type="PROSITE-ProRule" id="PRU00708"/>
    </source>
</evidence>
<dbReference type="PANTHER" id="PTHR47447">
    <property type="entry name" value="OS03G0856100 PROTEIN"/>
    <property type="match status" value="1"/>
</dbReference>
<name>A0A8S1INI2_9CHLO</name>
<proteinExistence type="inferred from homology"/>
<evidence type="ECO:0000256" key="5">
    <source>
        <dbReference type="SAM" id="MobiDB-lite"/>
    </source>
</evidence>
<dbReference type="EMBL" id="CAJHUC010000313">
    <property type="protein sequence ID" value="CAD7695163.1"/>
    <property type="molecule type" value="Genomic_DNA"/>
</dbReference>
<dbReference type="NCBIfam" id="TIGR00756">
    <property type="entry name" value="PPR"/>
    <property type="match status" value="1"/>
</dbReference>
<dbReference type="PROSITE" id="PS51375">
    <property type="entry name" value="PPR"/>
    <property type="match status" value="1"/>
</dbReference>
<organism evidence="6 7">
    <name type="scientific">Ostreobium quekettii</name>
    <dbReference type="NCBI Taxonomy" id="121088"/>
    <lineage>
        <taxon>Eukaryota</taxon>
        <taxon>Viridiplantae</taxon>
        <taxon>Chlorophyta</taxon>
        <taxon>core chlorophytes</taxon>
        <taxon>Ulvophyceae</taxon>
        <taxon>TCBD clade</taxon>
        <taxon>Bryopsidales</taxon>
        <taxon>Ostreobineae</taxon>
        <taxon>Ostreobiaceae</taxon>
        <taxon>Ostreobium</taxon>
    </lineage>
</organism>
<keyword evidence="2" id="KW-0677">Repeat</keyword>
<dbReference type="PANTHER" id="PTHR47447:SF17">
    <property type="entry name" value="OS12G0638900 PROTEIN"/>
    <property type="match status" value="1"/>
</dbReference>
<evidence type="ECO:0000256" key="1">
    <source>
        <dbReference type="ARBA" id="ARBA00007626"/>
    </source>
</evidence>
<sequence length="728" mass="79548">MIPTIRHGSRAVGLQAWLAAFHPDKYNAVTAFDGGQNSGPDTPKGLFGTTASIWSADATAAKPAAAPAPGSPSRRDGFEAQQESLHQQMLGFSALLPGMPNKPFTCPPSLPLPSRQAIPTDQALQAIAASQAAQAAQLQAAQLQAAQLQAQLQAQAAQAGLDLTDSAGLEECMPDEFVSQAPDSAALGFMPSLQLSGADEGLRSQWAACVVQSAVKDPGKYLSHFQGLGFQDLFDAMKSHLWTSGPIPDMALFQLFRKVHNREQADRALALLNEDRATRVNRGMSSDYSEVTSSAVFCALNRAGEDDDVVAAAESASAMGLTLSRSSMYHLMKQYSVKGKVEHVEKLFRALETAGKSWNSNCIVIMMLAYFNQGRFEEADQLRKELQHRGIKLSERINARLDKLLSGEEYWRWEDKVYVRQRSGQAQPSVPQVPLSFGVLNHGNFDPPGLFSNPYSPTAHTQRQYHSAVVMTQAQDAEEQSFDTSESASAMDALLEGDGLKESATLLNALEEPKVHLSMLRLVGFDDLFKAIEDHMRLHGPVENVVISFLFRKVENRDQAERAMNLLAVERAARKEAGISDEYNETTCSRIFTALFRVGATDLALSSAESAASNGLILSGKALHELLKSFAISNQVDKVEEIWKLVKAHGKPSSRIVYSIFRTYFDNHMMDKAARFREEIREMGISLSASATRNIEEVLSGAKQWVKDPHAAANVGPDDTGDQLHLRG</sequence>
<protein>
    <recommendedName>
        <fullName evidence="8">Pentatricopeptide repeat-containing protein</fullName>
    </recommendedName>
</protein>
<dbReference type="InterPro" id="IPR002885">
    <property type="entry name" value="PPR_rpt"/>
</dbReference>
<dbReference type="InterPro" id="IPR011990">
    <property type="entry name" value="TPR-like_helical_dom_sf"/>
</dbReference>
<accession>A0A8S1INI2</accession>
<dbReference type="AlphaFoldDB" id="A0A8S1INI2"/>
<gene>
    <name evidence="6" type="ORF">OSTQU699_LOCUS524</name>
</gene>
<feature type="repeat" description="PPR" evidence="3">
    <location>
        <begin position="359"/>
        <end position="393"/>
    </location>
</feature>
<comment type="similarity">
    <text evidence="1">Belongs to the PPR family. P subfamily.</text>
</comment>
<feature type="coiled-coil region" evidence="4">
    <location>
        <begin position="131"/>
        <end position="158"/>
    </location>
</feature>
<feature type="compositionally biased region" description="Low complexity" evidence="5">
    <location>
        <begin position="58"/>
        <end position="72"/>
    </location>
</feature>
<feature type="region of interest" description="Disordered" evidence="5">
    <location>
        <begin position="58"/>
        <end position="83"/>
    </location>
</feature>
<reference evidence="6" key="1">
    <citation type="submission" date="2020-12" db="EMBL/GenBank/DDBJ databases">
        <authorList>
            <person name="Iha C."/>
        </authorList>
    </citation>
    <scope>NUCLEOTIDE SEQUENCE</scope>
</reference>
<dbReference type="Proteomes" id="UP000708148">
    <property type="component" value="Unassembled WGS sequence"/>
</dbReference>
<evidence type="ECO:0000313" key="6">
    <source>
        <dbReference type="EMBL" id="CAD7695163.1"/>
    </source>
</evidence>
<dbReference type="Gene3D" id="1.25.40.10">
    <property type="entry name" value="Tetratricopeptide repeat domain"/>
    <property type="match status" value="2"/>
</dbReference>
<keyword evidence="7" id="KW-1185">Reference proteome</keyword>